<dbReference type="PANTHER" id="PTHR10856">
    <property type="entry name" value="CORONIN"/>
    <property type="match status" value="1"/>
</dbReference>
<name>A0A3P7JLC8_STRVU</name>
<sequence>MPFYDRDTKLVFLVGKGTNKLFLAEFQSKMPFLSPVYEMSLTEQNLGACLGNKRNVNVMSGEVDIFYQLTKHSILPVPCIVPRRSYRDFHADLFPDTRGTSAGCSSTEWLEGSNALVNRSIPTFCMVDHIIGFHDIKIELQPPLVSLAPNAAPVLTSPVQSTDQMLSTSSTAVSSPPLPEITPITTKSAQLQISPVLTKQPAELAESHVSLSPIHTSRTINEEVRYDLPARETNNLKEDVKELVYSVGDVAEKENEISDTTKEITYHTTV</sequence>
<dbReference type="EMBL" id="UYYB01109512">
    <property type="protein sequence ID" value="VDM80679.1"/>
    <property type="molecule type" value="Genomic_DNA"/>
</dbReference>
<dbReference type="Gene3D" id="2.130.10.10">
    <property type="entry name" value="YVTN repeat-like/Quinoprotein amine dehydrogenase"/>
    <property type="match status" value="1"/>
</dbReference>
<comment type="similarity">
    <text evidence="1">Belongs to the WD repeat coronin family.</text>
</comment>
<dbReference type="InterPro" id="IPR015505">
    <property type="entry name" value="Coronin"/>
</dbReference>
<protein>
    <submittedName>
        <fullName evidence="2">Uncharacterized protein</fullName>
    </submittedName>
</protein>
<keyword evidence="3" id="KW-1185">Reference proteome</keyword>
<accession>A0A3P7JLC8</accession>
<dbReference type="OrthoDB" id="5842707at2759"/>
<organism evidence="2 3">
    <name type="scientific">Strongylus vulgaris</name>
    <name type="common">Blood worm</name>
    <dbReference type="NCBI Taxonomy" id="40348"/>
    <lineage>
        <taxon>Eukaryota</taxon>
        <taxon>Metazoa</taxon>
        <taxon>Ecdysozoa</taxon>
        <taxon>Nematoda</taxon>
        <taxon>Chromadorea</taxon>
        <taxon>Rhabditida</taxon>
        <taxon>Rhabditina</taxon>
        <taxon>Rhabditomorpha</taxon>
        <taxon>Strongyloidea</taxon>
        <taxon>Strongylidae</taxon>
        <taxon>Strongylus</taxon>
    </lineage>
</organism>
<reference evidence="2 3" key="1">
    <citation type="submission" date="2018-11" db="EMBL/GenBank/DDBJ databases">
        <authorList>
            <consortium name="Pathogen Informatics"/>
        </authorList>
    </citation>
    <scope>NUCLEOTIDE SEQUENCE [LARGE SCALE GENOMIC DNA]</scope>
</reference>
<dbReference type="Pfam" id="PF16300">
    <property type="entry name" value="WD40_4"/>
    <property type="match status" value="1"/>
</dbReference>
<dbReference type="Proteomes" id="UP000270094">
    <property type="component" value="Unassembled WGS sequence"/>
</dbReference>
<dbReference type="AlphaFoldDB" id="A0A3P7JLC8"/>
<dbReference type="SMART" id="SM01167">
    <property type="entry name" value="DUF1900"/>
    <property type="match status" value="1"/>
</dbReference>
<evidence type="ECO:0000256" key="1">
    <source>
        <dbReference type="ARBA" id="ARBA00009482"/>
    </source>
</evidence>
<evidence type="ECO:0000313" key="2">
    <source>
        <dbReference type="EMBL" id="VDM80679.1"/>
    </source>
</evidence>
<dbReference type="InterPro" id="IPR015943">
    <property type="entry name" value="WD40/YVTN_repeat-like_dom_sf"/>
</dbReference>
<gene>
    <name evidence="2" type="ORF">SVUK_LOCUS15677</name>
</gene>
<evidence type="ECO:0000313" key="3">
    <source>
        <dbReference type="Proteomes" id="UP000270094"/>
    </source>
</evidence>
<dbReference type="PANTHER" id="PTHR10856:SF20">
    <property type="entry name" value="CORONIN-7"/>
    <property type="match status" value="1"/>
</dbReference>
<proteinExistence type="inferred from homology"/>